<accession>G1TTF4</accession>
<keyword evidence="7 11" id="KW-0297">G-protein coupled receptor</keyword>
<evidence type="ECO:0000256" key="3">
    <source>
        <dbReference type="ARBA" id="ARBA00022606"/>
    </source>
</evidence>
<dbReference type="InterPro" id="IPR000276">
    <property type="entry name" value="GPCR_Rhodpsn"/>
</dbReference>
<dbReference type="GO" id="GO:0004984">
    <property type="term" value="F:olfactory receptor activity"/>
    <property type="evidence" value="ECO:0007669"/>
    <property type="project" value="InterPro"/>
</dbReference>
<feature type="domain" description="G-protein coupled receptors family 1 profile" evidence="13">
    <location>
        <begin position="39"/>
        <end position="288"/>
    </location>
</feature>
<dbReference type="eggNOG" id="ENOG502T9VR">
    <property type="taxonomic scope" value="Eukaryota"/>
</dbReference>
<evidence type="ECO:0000313" key="14">
    <source>
        <dbReference type="Ensembl" id="ENSOCUP00000020324.1"/>
    </source>
</evidence>
<evidence type="ECO:0000256" key="9">
    <source>
        <dbReference type="ARBA" id="ARBA00023170"/>
    </source>
</evidence>
<keyword evidence="4 11" id="KW-0812">Transmembrane</keyword>
<dbReference type="GeneTree" id="ENSGT01150000286913"/>
<reference evidence="14" key="2">
    <citation type="submission" date="2025-08" db="UniProtKB">
        <authorList>
            <consortium name="Ensembl"/>
        </authorList>
    </citation>
    <scope>IDENTIFICATION</scope>
    <source>
        <strain evidence="14">Thorbecke</strain>
    </source>
</reference>
<dbReference type="PRINTS" id="PR00245">
    <property type="entry name" value="OLFACTORYR"/>
</dbReference>
<keyword evidence="3 12" id="KW-0716">Sensory transduction</keyword>
<feature type="transmembrane region" description="Helical" evidence="12">
    <location>
        <begin position="235"/>
        <end position="257"/>
    </location>
</feature>
<dbReference type="CDD" id="cd15947">
    <property type="entry name" value="7tmA_OR2B-like"/>
    <property type="match status" value="1"/>
</dbReference>
<dbReference type="STRING" id="9986.ENSOCUP00000020324"/>
<dbReference type="Pfam" id="PF13853">
    <property type="entry name" value="7tm_4"/>
    <property type="match status" value="1"/>
</dbReference>
<dbReference type="SUPFAM" id="SSF81321">
    <property type="entry name" value="Family A G protein-coupled receptor-like"/>
    <property type="match status" value="1"/>
</dbReference>
<feature type="transmembrane region" description="Helical" evidence="12">
    <location>
        <begin position="91"/>
        <end position="118"/>
    </location>
</feature>
<evidence type="ECO:0000256" key="6">
    <source>
        <dbReference type="ARBA" id="ARBA00022989"/>
    </source>
</evidence>
<gene>
    <name evidence="14" type="primary">LOC100349555</name>
</gene>
<evidence type="ECO:0000256" key="8">
    <source>
        <dbReference type="ARBA" id="ARBA00023136"/>
    </source>
</evidence>
<dbReference type="PROSITE" id="PS50262">
    <property type="entry name" value="G_PROTEIN_RECEP_F1_2"/>
    <property type="match status" value="1"/>
</dbReference>
<dbReference type="InterPro" id="IPR017452">
    <property type="entry name" value="GPCR_Rhodpsn_7TM"/>
</dbReference>
<evidence type="ECO:0000256" key="5">
    <source>
        <dbReference type="ARBA" id="ARBA00022725"/>
    </source>
</evidence>
<dbReference type="Gene3D" id="1.20.1070.10">
    <property type="entry name" value="Rhodopsin 7-helix transmembrane proteins"/>
    <property type="match status" value="1"/>
</dbReference>
<dbReference type="PROSITE" id="PS00237">
    <property type="entry name" value="G_PROTEIN_RECEP_F1_1"/>
    <property type="match status" value="1"/>
</dbReference>
<dbReference type="GO" id="GO:0005886">
    <property type="term" value="C:plasma membrane"/>
    <property type="evidence" value="ECO:0007669"/>
    <property type="project" value="UniProtKB-SubCell"/>
</dbReference>
<dbReference type="PRINTS" id="PR00237">
    <property type="entry name" value="GPCRRHODOPSN"/>
</dbReference>
<feature type="transmembrane region" description="Helical" evidence="12">
    <location>
        <begin position="195"/>
        <end position="214"/>
    </location>
</feature>
<keyword evidence="10 11" id="KW-0807">Transducer</keyword>
<comment type="subcellular location">
    <subcellularLocation>
        <location evidence="1 12">Cell membrane</location>
        <topology evidence="1 12">Multi-pass membrane protein</topology>
    </subcellularLocation>
</comment>
<dbReference type="KEGG" id="ocu:100349555"/>
<dbReference type="HOGENOM" id="CLU_012526_1_2_1"/>
<feature type="transmembrane region" description="Helical" evidence="12">
    <location>
        <begin position="138"/>
        <end position="157"/>
    </location>
</feature>
<evidence type="ECO:0000256" key="10">
    <source>
        <dbReference type="ARBA" id="ARBA00023224"/>
    </source>
</evidence>
<evidence type="ECO:0000256" key="1">
    <source>
        <dbReference type="ARBA" id="ARBA00004651"/>
    </source>
</evidence>
<reference evidence="14 15" key="1">
    <citation type="journal article" date="2011" name="Nature">
        <title>A high-resolution map of human evolutionary constraint using 29 mammals.</title>
        <authorList>
            <person name="Lindblad-Toh K."/>
            <person name="Garber M."/>
            <person name="Zuk O."/>
            <person name="Lin M.F."/>
            <person name="Parker B.J."/>
            <person name="Washietl S."/>
            <person name="Kheradpour P."/>
            <person name="Ernst J."/>
            <person name="Jordan G."/>
            <person name="Mauceli E."/>
            <person name="Ward L.D."/>
            <person name="Lowe C.B."/>
            <person name="Holloway A.K."/>
            <person name="Clamp M."/>
            <person name="Gnerre S."/>
            <person name="Alfoldi J."/>
            <person name="Beal K."/>
            <person name="Chang J."/>
            <person name="Clawson H."/>
            <person name="Cuff J."/>
            <person name="Di Palma F."/>
            <person name="Fitzgerald S."/>
            <person name="Flicek P."/>
            <person name="Guttman M."/>
            <person name="Hubisz M.J."/>
            <person name="Jaffe D.B."/>
            <person name="Jungreis I."/>
            <person name="Kent W.J."/>
            <person name="Kostka D."/>
            <person name="Lara M."/>
            <person name="Martins A.L."/>
            <person name="Massingham T."/>
            <person name="Moltke I."/>
            <person name="Raney B.J."/>
            <person name="Rasmussen M.D."/>
            <person name="Robinson J."/>
            <person name="Stark A."/>
            <person name="Vilella A.J."/>
            <person name="Wen J."/>
            <person name="Xie X."/>
            <person name="Zody M.C."/>
            <person name="Baldwin J."/>
            <person name="Bloom T."/>
            <person name="Chin C.W."/>
            <person name="Heiman D."/>
            <person name="Nicol R."/>
            <person name="Nusbaum C."/>
            <person name="Young S."/>
            <person name="Wilkinson J."/>
            <person name="Worley K.C."/>
            <person name="Kovar C.L."/>
            <person name="Muzny D.M."/>
            <person name="Gibbs R.A."/>
            <person name="Cree A."/>
            <person name="Dihn H.H."/>
            <person name="Fowler G."/>
            <person name="Jhangiani S."/>
            <person name="Joshi V."/>
            <person name="Lee S."/>
            <person name="Lewis L.R."/>
            <person name="Nazareth L.V."/>
            <person name="Okwuonu G."/>
            <person name="Santibanez J."/>
            <person name="Warren W.C."/>
            <person name="Mardis E.R."/>
            <person name="Weinstock G.M."/>
            <person name="Wilson R.K."/>
            <person name="Delehaunty K."/>
            <person name="Dooling D."/>
            <person name="Fronik C."/>
            <person name="Fulton L."/>
            <person name="Fulton B."/>
            <person name="Graves T."/>
            <person name="Minx P."/>
            <person name="Sodergren E."/>
            <person name="Birney E."/>
            <person name="Margulies E.H."/>
            <person name="Herrero J."/>
            <person name="Green E.D."/>
            <person name="Haussler D."/>
            <person name="Siepel A."/>
            <person name="Goldman N."/>
            <person name="Pollard K.S."/>
            <person name="Pedersen J.S."/>
            <person name="Lander E.S."/>
            <person name="Kellis M."/>
        </authorList>
    </citation>
    <scope>NUCLEOTIDE SEQUENCE [LARGE SCALE GENOMIC DNA]</scope>
    <source>
        <strain evidence="15">Thorbecke</strain>
    </source>
</reference>
<name>G1TTF4_RABIT</name>
<sequence length="312" mass="35444">MTNESFPVGFILLGFSEWPQVEVVLFWIVIMLYLVTILGNSTIILLSCMDPRLYTPMYFFLSNLSFLDLCLATACVPQMLSNLWGPDKSITYAGCVMQLCVFLCVGATECILLVTMAFDRYVAVCQPLRYTTIVHRPLCWKLAIMAWMSGLTESLILSPVTLQLPFCPHHRLDDFLCEIPVLIRLACGDTSINEWQLTISAVIFTMVPVGLILTSYGRIPQAVGKMKSEEGRQKVIATCSSHLLVVFMFYGTVAMVYTDPKTNFSSKYGKFFTFFYTVVTPMLNPLIYTLRNKEVKDALQRMLRKGIRLKKY</sequence>
<evidence type="ECO:0000256" key="7">
    <source>
        <dbReference type="ARBA" id="ARBA00023040"/>
    </source>
</evidence>
<dbReference type="InParanoid" id="G1TTF4"/>
<dbReference type="FunFam" id="1.20.1070.10:FF:000005">
    <property type="entry name" value="Olfactory receptor"/>
    <property type="match status" value="1"/>
</dbReference>
<dbReference type="AlphaFoldDB" id="G1TTF4"/>
<evidence type="ECO:0000313" key="15">
    <source>
        <dbReference type="Proteomes" id="UP000001811"/>
    </source>
</evidence>
<dbReference type="OMA" id="GCIIQLC"/>
<dbReference type="GO" id="GO:0004930">
    <property type="term" value="F:G protein-coupled receptor activity"/>
    <property type="evidence" value="ECO:0007669"/>
    <property type="project" value="UniProtKB-KW"/>
</dbReference>
<keyword evidence="15" id="KW-1185">Reference proteome</keyword>
<keyword evidence="2 12" id="KW-1003">Cell membrane</keyword>
<proteinExistence type="inferred from homology"/>
<dbReference type="PANTHER" id="PTHR26453">
    <property type="entry name" value="OLFACTORY RECEPTOR"/>
    <property type="match status" value="1"/>
</dbReference>
<evidence type="ECO:0000256" key="11">
    <source>
        <dbReference type="RuleBase" id="RU000688"/>
    </source>
</evidence>
<keyword evidence="6 12" id="KW-1133">Transmembrane helix</keyword>
<reference evidence="14" key="3">
    <citation type="submission" date="2025-09" db="UniProtKB">
        <authorList>
            <consortium name="Ensembl"/>
        </authorList>
    </citation>
    <scope>IDENTIFICATION</scope>
    <source>
        <strain evidence="14">Thorbecke</strain>
    </source>
</reference>
<keyword evidence="9 11" id="KW-0675">Receptor</keyword>
<feature type="transmembrane region" description="Helical" evidence="12">
    <location>
        <begin position="269"/>
        <end position="290"/>
    </location>
</feature>
<comment type="similarity">
    <text evidence="11">Belongs to the G-protein coupled receptor 1 family.</text>
</comment>
<dbReference type="InterPro" id="IPR000725">
    <property type="entry name" value="Olfact_rcpt"/>
</dbReference>
<keyword evidence="5 12" id="KW-0552">Olfaction</keyword>
<dbReference type="PaxDb" id="9986-ENSOCUP00000020324"/>
<evidence type="ECO:0000259" key="13">
    <source>
        <dbReference type="PROSITE" id="PS50262"/>
    </source>
</evidence>
<evidence type="ECO:0000256" key="2">
    <source>
        <dbReference type="ARBA" id="ARBA00022475"/>
    </source>
</evidence>
<organism evidence="14 15">
    <name type="scientific">Oryctolagus cuniculus</name>
    <name type="common">Rabbit</name>
    <dbReference type="NCBI Taxonomy" id="9986"/>
    <lineage>
        <taxon>Eukaryota</taxon>
        <taxon>Metazoa</taxon>
        <taxon>Chordata</taxon>
        <taxon>Craniata</taxon>
        <taxon>Vertebrata</taxon>
        <taxon>Euteleostomi</taxon>
        <taxon>Mammalia</taxon>
        <taxon>Eutheria</taxon>
        <taxon>Euarchontoglires</taxon>
        <taxon>Glires</taxon>
        <taxon>Lagomorpha</taxon>
        <taxon>Leporidae</taxon>
        <taxon>Oryctolagus</taxon>
    </lineage>
</organism>
<dbReference type="Proteomes" id="UP000001811">
    <property type="component" value="Unplaced"/>
</dbReference>
<feature type="transmembrane region" description="Helical" evidence="12">
    <location>
        <begin position="24"/>
        <end position="46"/>
    </location>
</feature>
<evidence type="ECO:0000256" key="4">
    <source>
        <dbReference type="ARBA" id="ARBA00022692"/>
    </source>
</evidence>
<keyword evidence="8 12" id="KW-0472">Membrane</keyword>
<dbReference type="Ensembl" id="ENSOCUT00000031587.1">
    <property type="protein sequence ID" value="ENSOCUP00000020324.1"/>
    <property type="gene ID" value="ENSOCUG00000021893.1"/>
</dbReference>
<feature type="transmembrane region" description="Helical" evidence="12">
    <location>
        <begin position="58"/>
        <end position="79"/>
    </location>
</feature>
<evidence type="ECO:0000256" key="12">
    <source>
        <dbReference type="RuleBase" id="RU363047"/>
    </source>
</evidence>
<dbReference type="OrthoDB" id="9441928at2759"/>
<protein>
    <recommendedName>
        <fullName evidence="12">Olfactory receptor</fullName>
    </recommendedName>
</protein>